<dbReference type="Gene3D" id="1.10.1740.10">
    <property type="match status" value="1"/>
</dbReference>
<keyword evidence="3" id="KW-0731">Sigma factor</keyword>
<feature type="domain" description="RNA polymerase sigma factor 70 region 4 type 2" evidence="6">
    <location>
        <begin position="112"/>
        <end position="157"/>
    </location>
</feature>
<dbReference type="AlphaFoldDB" id="A0A0R0AI59"/>
<comment type="similarity">
    <text evidence="1">Belongs to the sigma-70 factor family. ECF subfamily.</text>
</comment>
<protein>
    <recommendedName>
        <fullName evidence="9">RNA polymerase subunit sigma-24</fullName>
    </recommendedName>
</protein>
<dbReference type="RefSeq" id="WP_057646233.1">
    <property type="nucleotide sequence ID" value="NZ_LLXU01000070.1"/>
</dbReference>
<dbReference type="NCBIfam" id="TIGR02937">
    <property type="entry name" value="sigma70-ECF"/>
    <property type="match status" value="1"/>
</dbReference>
<reference evidence="7 8" key="1">
    <citation type="submission" date="2015-10" db="EMBL/GenBank/DDBJ databases">
        <title>Genome sequencing and analysis of members of genus Stenotrophomonas.</title>
        <authorList>
            <person name="Patil P.P."/>
            <person name="Midha S."/>
            <person name="Patil P.B."/>
        </authorList>
    </citation>
    <scope>NUCLEOTIDE SEQUENCE [LARGE SCALE GENOMIC DNA]</scope>
    <source>
        <strain evidence="7 8">JCM 16536</strain>
    </source>
</reference>
<keyword evidence="2" id="KW-0805">Transcription regulation</keyword>
<dbReference type="CDD" id="cd06171">
    <property type="entry name" value="Sigma70_r4"/>
    <property type="match status" value="1"/>
</dbReference>
<dbReference type="Pfam" id="PF04542">
    <property type="entry name" value="Sigma70_r2"/>
    <property type="match status" value="1"/>
</dbReference>
<dbReference type="InterPro" id="IPR039425">
    <property type="entry name" value="RNA_pol_sigma-70-like"/>
</dbReference>
<comment type="caution">
    <text evidence="7">The sequence shown here is derived from an EMBL/GenBank/DDBJ whole genome shotgun (WGS) entry which is preliminary data.</text>
</comment>
<gene>
    <name evidence="7" type="ORF">ARC20_08855</name>
</gene>
<evidence type="ECO:0000259" key="5">
    <source>
        <dbReference type="Pfam" id="PF04542"/>
    </source>
</evidence>
<dbReference type="InterPro" id="IPR013325">
    <property type="entry name" value="RNA_pol_sigma_r2"/>
</dbReference>
<dbReference type="InterPro" id="IPR013324">
    <property type="entry name" value="RNA_pol_sigma_r3/r4-like"/>
</dbReference>
<evidence type="ECO:0008006" key="9">
    <source>
        <dbReference type="Google" id="ProtNLM"/>
    </source>
</evidence>
<evidence type="ECO:0000256" key="2">
    <source>
        <dbReference type="ARBA" id="ARBA00023015"/>
    </source>
</evidence>
<feature type="domain" description="RNA polymerase sigma-70 region 2" evidence="5">
    <location>
        <begin position="14"/>
        <end position="79"/>
    </location>
</feature>
<dbReference type="OrthoDB" id="9797134at2"/>
<dbReference type="GO" id="GO:0003677">
    <property type="term" value="F:DNA binding"/>
    <property type="evidence" value="ECO:0007669"/>
    <property type="project" value="InterPro"/>
</dbReference>
<evidence type="ECO:0000256" key="4">
    <source>
        <dbReference type="ARBA" id="ARBA00023163"/>
    </source>
</evidence>
<organism evidence="7 8">
    <name type="scientific">Stenotrophomonas panacihumi</name>
    <dbReference type="NCBI Taxonomy" id="676599"/>
    <lineage>
        <taxon>Bacteria</taxon>
        <taxon>Pseudomonadati</taxon>
        <taxon>Pseudomonadota</taxon>
        <taxon>Gammaproteobacteria</taxon>
        <taxon>Lysobacterales</taxon>
        <taxon>Lysobacteraceae</taxon>
        <taxon>Stenotrophomonas</taxon>
    </lineage>
</organism>
<keyword evidence="4" id="KW-0804">Transcription</keyword>
<dbReference type="EMBL" id="LLXU01000070">
    <property type="protein sequence ID" value="KRG44057.1"/>
    <property type="molecule type" value="Genomic_DNA"/>
</dbReference>
<dbReference type="SUPFAM" id="SSF88946">
    <property type="entry name" value="Sigma2 domain of RNA polymerase sigma factors"/>
    <property type="match status" value="1"/>
</dbReference>
<sequence length="175" mass="19802">MPLRDATADDDRLRALLPRLWRFARSLAGDPAAADDLVQSALERALRGWDAHRDDQALQAWLFSILYRRFIDETRRTRRWQRLLGLLAASPPPLAPSPEQVHDERAMLSHFGELPPEHRAVLMLVAVEGFTYQQAADTLGVPIGTVMSRLSRARERLRTLGEGQAPLVPALRRIK</sequence>
<dbReference type="Pfam" id="PF08281">
    <property type="entry name" value="Sigma70_r4_2"/>
    <property type="match status" value="1"/>
</dbReference>
<dbReference type="InterPro" id="IPR013249">
    <property type="entry name" value="RNA_pol_sigma70_r4_t2"/>
</dbReference>
<dbReference type="SUPFAM" id="SSF88659">
    <property type="entry name" value="Sigma3 and sigma4 domains of RNA polymerase sigma factors"/>
    <property type="match status" value="1"/>
</dbReference>
<evidence type="ECO:0000313" key="7">
    <source>
        <dbReference type="EMBL" id="KRG44057.1"/>
    </source>
</evidence>
<keyword evidence="8" id="KW-1185">Reference proteome</keyword>
<evidence type="ECO:0000259" key="6">
    <source>
        <dbReference type="Pfam" id="PF08281"/>
    </source>
</evidence>
<dbReference type="Gene3D" id="1.10.10.10">
    <property type="entry name" value="Winged helix-like DNA-binding domain superfamily/Winged helix DNA-binding domain"/>
    <property type="match status" value="1"/>
</dbReference>
<dbReference type="GO" id="GO:0006352">
    <property type="term" value="P:DNA-templated transcription initiation"/>
    <property type="evidence" value="ECO:0007669"/>
    <property type="project" value="InterPro"/>
</dbReference>
<dbReference type="GO" id="GO:0016987">
    <property type="term" value="F:sigma factor activity"/>
    <property type="evidence" value="ECO:0007669"/>
    <property type="project" value="UniProtKB-KW"/>
</dbReference>
<dbReference type="PANTHER" id="PTHR43133">
    <property type="entry name" value="RNA POLYMERASE ECF-TYPE SIGMA FACTO"/>
    <property type="match status" value="1"/>
</dbReference>
<dbReference type="PANTHER" id="PTHR43133:SF25">
    <property type="entry name" value="RNA POLYMERASE SIGMA FACTOR RFAY-RELATED"/>
    <property type="match status" value="1"/>
</dbReference>
<dbReference type="STRING" id="676599.ARC20_08855"/>
<dbReference type="Proteomes" id="UP000051802">
    <property type="component" value="Unassembled WGS sequence"/>
</dbReference>
<dbReference type="InterPro" id="IPR007627">
    <property type="entry name" value="RNA_pol_sigma70_r2"/>
</dbReference>
<accession>A0A0R0AI59</accession>
<evidence type="ECO:0000313" key="8">
    <source>
        <dbReference type="Proteomes" id="UP000051802"/>
    </source>
</evidence>
<dbReference type="InterPro" id="IPR014284">
    <property type="entry name" value="RNA_pol_sigma-70_dom"/>
</dbReference>
<evidence type="ECO:0000256" key="3">
    <source>
        <dbReference type="ARBA" id="ARBA00023082"/>
    </source>
</evidence>
<name>A0A0R0AI59_9GAMM</name>
<evidence type="ECO:0000256" key="1">
    <source>
        <dbReference type="ARBA" id="ARBA00010641"/>
    </source>
</evidence>
<proteinExistence type="inferred from homology"/>
<dbReference type="InterPro" id="IPR036388">
    <property type="entry name" value="WH-like_DNA-bd_sf"/>
</dbReference>